<comment type="similarity">
    <text evidence="2 7">Belongs to the peroxisomal membrane protein PXMP2/4 family.</text>
</comment>
<keyword evidence="4" id="KW-1133">Transmembrane helix</keyword>
<dbReference type="Proteomes" id="UP001152747">
    <property type="component" value="Unassembled WGS sequence"/>
</dbReference>
<name>A0A9P1J324_9PELO</name>
<dbReference type="Pfam" id="PF04117">
    <property type="entry name" value="Mpv17_PMP22"/>
    <property type="match status" value="1"/>
</dbReference>
<comment type="subcellular location">
    <subcellularLocation>
        <location evidence="1">Membrane</location>
        <topology evidence="1">Multi-pass membrane protein</topology>
    </subcellularLocation>
</comment>
<evidence type="ECO:0000256" key="3">
    <source>
        <dbReference type="ARBA" id="ARBA00022692"/>
    </source>
</evidence>
<evidence type="ECO:0000256" key="2">
    <source>
        <dbReference type="ARBA" id="ARBA00006824"/>
    </source>
</evidence>
<evidence type="ECO:0000256" key="7">
    <source>
        <dbReference type="RuleBase" id="RU363053"/>
    </source>
</evidence>
<reference evidence="8" key="1">
    <citation type="submission" date="2022-11" db="EMBL/GenBank/DDBJ databases">
        <authorList>
            <person name="Kikuchi T."/>
        </authorList>
    </citation>
    <scope>NUCLEOTIDE SEQUENCE</scope>
    <source>
        <strain evidence="8">PS1010</strain>
    </source>
</reference>
<dbReference type="PANTHER" id="PTHR11266">
    <property type="entry name" value="PEROXISOMAL MEMBRANE PROTEIN 2, PXMP2 MPV17"/>
    <property type="match status" value="1"/>
</dbReference>
<evidence type="ECO:0000313" key="9">
    <source>
        <dbReference type="Proteomes" id="UP001152747"/>
    </source>
</evidence>
<dbReference type="EMBL" id="CANHGI010000006">
    <property type="protein sequence ID" value="CAI5455735.1"/>
    <property type="molecule type" value="Genomic_DNA"/>
</dbReference>
<evidence type="ECO:0000256" key="4">
    <source>
        <dbReference type="ARBA" id="ARBA00022989"/>
    </source>
</evidence>
<dbReference type="AlphaFoldDB" id="A0A9P1J324"/>
<keyword evidence="9" id="KW-1185">Reference proteome</keyword>
<dbReference type="InterPro" id="IPR007248">
    <property type="entry name" value="Mpv17_PMP22"/>
</dbReference>
<dbReference type="OrthoDB" id="430207at2759"/>
<keyword evidence="3" id="KW-0812">Transmembrane</keyword>
<keyword evidence="5" id="KW-0472">Membrane</keyword>
<evidence type="ECO:0000313" key="8">
    <source>
        <dbReference type="EMBL" id="CAI5455735.1"/>
    </source>
</evidence>
<dbReference type="GO" id="GO:1901858">
    <property type="term" value="P:regulation of mitochondrial DNA metabolic process"/>
    <property type="evidence" value="ECO:0007669"/>
    <property type="project" value="TreeGrafter"/>
</dbReference>
<sequence>MILKLLKNRLKTNPLTTQMMIAGTISGSGDCVAQYWTGNKTWDKVRTARFAFLASCFMVPTVNVWYKLLDKLQGSTKLGLVVKRVMIDQLCFSPVFNAAMLFNLRFLQFQSAEKSIEMLKEDWFNIWTSSLKVWPTVALINFYFMPIQYRITINQIVSFFWNSYLSYSTQKPIDHIEQFY</sequence>
<gene>
    <name evidence="8" type="ORF">CAMP_LOCUS18372</name>
</gene>
<dbReference type="PANTHER" id="PTHR11266:SF17">
    <property type="entry name" value="PROTEIN MPV17"/>
    <property type="match status" value="1"/>
</dbReference>
<dbReference type="GO" id="GO:0016020">
    <property type="term" value="C:membrane"/>
    <property type="evidence" value="ECO:0007669"/>
    <property type="project" value="UniProtKB-SubCell"/>
</dbReference>
<comment type="caution">
    <text evidence="8">The sequence shown here is derived from an EMBL/GenBank/DDBJ whole genome shotgun (WGS) entry which is preliminary data.</text>
</comment>
<dbReference type="GO" id="GO:0005739">
    <property type="term" value="C:mitochondrion"/>
    <property type="evidence" value="ECO:0007669"/>
    <property type="project" value="TreeGrafter"/>
</dbReference>
<dbReference type="GO" id="GO:0015267">
    <property type="term" value="F:channel activity"/>
    <property type="evidence" value="ECO:0007669"/>
    <property type="project" value="TreeGrafter"/>
</dbReference>
<proteinExistence type="inferred from homology"/>
<evidence type="ECO:0000256" key="6">
    <source>
        <dbReference type="ARBA" id="ARBA00049743"/>
    </source>
</evidence>
<evidence type="ECO:0000256" key="1">
    <source>
        <dbReference type="ARBA" id="ARBA00004141"/>
    </source>
</evidence>
<protein>
    <recommendedName>
        <fullName evidence="6">Mitochondrial inner membrane protein Mpv17</fullName>
    </recommendedName>
</protein>
<organism evidence="8 9">
    <name type="scientific">Caenorhabditis angaria</name>
    <dbReference type="NCBI Taxonomy" id="860376"/>
    <lineage>
        <taxon>Eukaryota</taxon>
        <taxon>Metazoa</taxon>
        <taxon>Ecdysozoa</taxon>
        <taxon>Nematoda</taxon>
        <taxon>Chromadorea</taxon>
        <taxon>Rhabditida</taxon>
        <taxon>Rhabditina</taxon>
        <taxon>Rhabditomorpha</taxon>
        <taxon>Rhabditoidea</taxon>
        <taxon>Rhabditidae</taxon>
        <taxon>Peloderinae</taxon>
        <taxon>Caenorhabditis</taxon>
    </lineage>
</organism>
<evidence type="ECO:0000256" key="5">
    <source>
        <dbReference type="ARBA" id="ARBA00023136"/>
    </source>
</evidence>
<accession>A0A9P1J324</accession>